<dbReference type="Proteomes" id="UP000800200">
    <property type="component" value="Unassembled WGS sequence"/>
</dbReference>
<evidence type="ECO:0000313" key="2">
    <source>
        <dbReference type="Proteomes" id="UP000800200"/>
    </source>
</evidence>
<accession>A0A6A6DUR9</accession>
<sequence>MFSLWRRWMPEELVSIVFAGAATQIMLPSRIEVRCSDAAMPNVLEDGNGECKRCQLISRSLGLEDASERVPNFRHLTHGPPHLTHRALHLAPRTSHPESHT</sequence>
<reference evidence="1" key="1">
    <citation type="journal article" date="2020" name="Stud. Mycol.">
        <title>101 Dothideomycetes genomes: a test case for predicting lifestyles and emergence of pathogens.</title>
        <authorList>
            <person name="Haridas S."/>
            <person name="Albert R."/>
            <person name="Binder M."/>
            <person name="Bloem J."/>
            <person name="Labutti K."/>
            <person name="Salamov A."/>
            <person name="Andreopoulos B."/>
            <person name="Baker S."/>
            <person name="Barry K."/>
            <person name="Bills G."/>
            <person name="Bluhm B."/>
            <person name="Cannon C."/>
            <person name="Castanera R."/>
            <person name="Culley D."/>
            <person name="Daum C."/>
            <person name="Ezra D."/>
            <person name="Gonzalez J."/>
            <person name="Henrissat B."/>
            <person name="Kuo A."/>
            <person name="Liang C."/>
            <person name="Lipzen A."/>
            <person name="Lutzoni F."/>
            <person name="Magnuson J."/>
            <person name="Mondo S."/>
            <person name="Nolan M."/>
            <person name="Ohm R."/>
            <person name="Pangilinan J."/>
            <person name="Park H.-J."/>
            <person name="Ramirez L."/>
            <person name="Alfaro M."/>
            <person name="Sun H."/>
            <person name="Tritt A."/>
            <person name="Yoshinaga Y."/>
            <person name="Zwiers L.-H."/>
            <person name="Turgeon B."/>
            <person name="Goodwin S."/>
            <person name="Spatafora J."/>
            <person name="Crous P."/>
            <person name="Grigoriev I."/>
        </authorList>
    </citation>
    <scope>NUCLEOTIDE SEQUENCE</scope>
    <source>
        <strain evidence="1">CBS 207.26</strain>
    </source>
</reference>
<dbReference type="EMBL" id="ML994643">
    <property type="protein sequence ID" value="KAF2183411.1"/>
    <property type="molecule type" value="Genomic_DNA"/>
</dbReference>
<evidence type="ECO:0000313" key="1">
    <source>
        <dbReference type="EMBL" id="KAF2183411.1"/>
    </source>
</evidence>
<gene>
    <name evidence="1" type="ORF">K469DRAFT_710926</name>
</gene>
<proteinExistence type="predicted"/>
<keyword evidence="2" id="KW-1185">Reference proteome</keyword>
<name>A0A6A6DUR9_9PEZI</name>
<protein>
    <submittedName>
        <fullName evidence="1">Uncharacterized protein</fullName>
    </submittedName>
</protein>
<dbReference type="AlphaFoldDB" id="A0A6A6DUR9"/>
<organism evidence="1 2">
    <name type="scientific">Zopfia rhizophila CBS 207.26</name>
    <dbReference type="NCBI Taxonomy" id="1314779"/>
    <lineage>
        <taxon>Eukaryota</taxon>
        <taxon>Fungi</taxon>
        <taxon>Dikarya</taxon>
        <taxon>Ascomycota</taxon>
        <taxon>Pezizomycotina</taxon>
        <taxon>Dothideomycetes</taxon>
        <taxon>Dothideomycetes incertae sedis</taxon>
        <taxon>Zopfiaceae</taxon>
        <taxon>Zopfia</taxon>
    </lineage>
</organism>